<dbReference type="EMBL" id="CP059661">
    <property type="protein sequence ID" value="QRW19614.1"/>
    <property type="molecule type" value="Genomic_DNA"/>
</dbReference>
<name>A0A8H8SVL0_9AGAM</name>
<dbReference type="PANTHER" id="PTHR15615:SF10">
    <property type="entry name" value="PHO85 CYCLIN-2-RELATED"/>
    <property type="match status" value="1"/>
</dbReference>
<dbReference type="Gene3D" id="1.10.472.10">
    <property type="entry name" value="Cyclin-like"/>
    <property type="match status" value="1"/>
</dbReference>
<dbReference type="RefSeq" id="XP_043179851.1">
    <property type="nucleotide sequence ID" value="XM_043320839.1"/>
</dbReference>
<dbReference type="GO" id="GO:0005634">
    <property type="term" value="C:nucleus"/>
    <property type="evidence" value="ECO:0007669"/>
    <property type="project" value="TreeGrafter"/>
</dbReference>
<dbReference type="KEGG" id="rsx:RhiXN_01020"/>
<gene>
    <name evidence="2" type="ORF">RhiXN_01020</name>
</gene>
<accession>A0A8H8SVL0</accession>
<evidence type="ECO:0000313" key="2">
    <source>
        <dbReference type="EMBL" id="QRW19614.1"/>
    </source>
</evidence>
<dbReference type="GO" id="GO:0019901">
    <property type="term" value="F:protein kinase binding"/>
    <property type="evidence" value="ECO:0007669"/>
    <property type="project" value="InterPro"/>
</dbReference>
<feature type="compositionally biased region" description="Polar residues" evidence="1">
    <location>
        <begin position="283"/>
        <end position="295"/>
    </location>
</feature>
<evidence type="ECO:0000313" key="3">
    <source>
        <dbReference type="Proteomes" id="UP000650533"/>
    </source>
</evidence>
<evidence type="ECO:0008006" key="4">
    <source>
        <dbReference type="Google" id="ProtNLM"/>
    </source>
</evidence>
<proteinExistence type="predicted"/>
<dbReference type="GeneID" id="67023302"/>
<dbReference type="AlphaFoldDB" id="A0A8H8SVL0"/>
<feature type="region of interest" description="Disordered" evidence="1">
    <location>
        <begin position="282"/>
        <end position="303"/>
    </location>
</feature>
<dbReference type="Proteomes" id="UP000650533">
    <property type="component" value="Chromosome 4"/>
</dbReference>
<reference evidence="2" key="1">
    <citation type="submission" date="2020-05" db="EMBL/GenBank/DDBJ databases">
        <title>Evolutionary and genomic comparisons of hybrid uninucleate and nonhybrid Rhizoctonia fungi.</title>
        <authorList>
            <person name="Li C."/>
            <person name="Chen X."/>
        </authorList>
    </citation>
    <scope>NUCLEOTIDE SEQUENCE</scope>
    <source>
        <strain evidence="2">AG-1 IA</strain>
    </source>
</reference>
<sequence length="772" mass="84771">MFLCNHHNPQINFQRGFDAMSSTSARVCPYSMVSYDEHDEAIVRLLAMPVTDQIIHYVACKLTGAVNTLGNRHLPTPPVTPIRGKFALNSAPCSPECEFPPLEIFLKDLVARSHIHTASVLGSMIYLKRITKCLQSGNMKHGPETPYRLAVALFTVASKYSHDVSPSTAHWAGYTAAALGISSLVESTSHHRSRSSKISKEKAQCIQPAESASLGYLFGPDATAALERDVLFLLDFNMRFDEEDLRDCLNGLSSHERAEGPLKRLRLGQGRPKPWPMERYSLSVKSSSAPRSTVKSGGGVAEGSRKAFIPSPITLGYQKNTSLASPPCTPVRGVLDKEHTIEKSFPATNSSKLNQRARPLLEVNTSPQAAWINSHFLGPLHHTPYPQLNPDMNASYLSRLIDRSELKSTIAPIGVPSAPPSTPIAGVKSLPFIYGGDITSPELSSLVVDTLVAAPDKDSPWTRGQVGETLRETMAHQARQLASLSRKENRDITLLNTPSFVPIFGSGLLYKQDAGQSSIEPARMAKLTISDLRWYYALKRPIPTDMLDGELTRDLKAELLRLGIPVSQESHDGISIDTTVERSHPVALALGSSAPSSSPAHVRPILKATLDKRIYCHVRGRHYKAVIDSGPADLLNTRWDKKLQAELEAKGLNECEQQFKTTAPLRLGKNKDTINRRIRHIDERLPLEGEKSARRAAIGESMVDRTVAELPDSRLDQKYCHVDRMAGLQESDTGVSFVPAPGKVSVKEPENIGWLSRLLGGSHSRCSDLTKD</sequence>
<evidence type="ECO:0000256" key="1">
    <source>
        <dbReference type="SAM" id="MobiDB-lite"/>
    </source>
</evidence>
<dbReference type="CDD" id="cd20557">
    <property type="entry name" value="CYCLIN_ScPCL1-like"/>
    <property type="match status" value="1"/>
</dbReference>
<organism evidence="2 3">
    <name type="scientific">Rhizoctonia solani</name>
    <dbReference type="NCBI Taxonomy" id="456999"/>
    <lineage>
        <taxon>Eukaryota</taxon>
        <taxon>Fungi</taxon>
        <taxon>Dikarya</taxon>
        <taxon>Basidiomycota</taxon>
        <taxon>Agaricomycotina</taxon>
        <taxon>Agaricomycetes</taxon>
        <taxon>Cantharellales</taxon>
        <taxon>Ceratobasidiaceae</taxon>
        <taxon>Rhizoctonia</taxon>
    </lineage>
</organism>
<dbReference type="PANTHER" id="PTHR15615">
    <property type="match status" value="1"/>
</dbReference>
<dbReference type="GO" id="GO:0016538">
    <property type="term" value="F:cyclin-dependent protein serine/threonine kinase regulator activity"/>
    <property type="evidence" value="ECO:0007669"/>
    <property type="project" value="TreeGrafter"/>
</dbReference>
<protein>
    <recommendedName>
        <fullName evidence="4">Cyclin N-terminal domain-containing protein</fullName>
    </recommendedName>
</protein>
<dbReference type="InterPro" id="IPR013922">
    <property type="entry name" value="Cyclin_PHO80-like"/>
</dbReference>
<dbReference type="GO" id="GO:0000307">
    <property type="term" value="C:cyclin-dependent protein kinase holoenzyme complex"/>
    <property type="evidence" value="ECO:0007669"/>
    <property type="project" value="TreeGrafter"/>
</dbReference>